<dbReference type="EMBL" id="CAKKTJ010000116">
    <property type="protein sequence ID" value="CAH0474896.1"/>
    <property type="molecule type" value="Genomic_DNA"/>
</dbReference>
<dbReference type="PRINTS" id="PR00196">
    <property type="entry name" value="ANNEXIN"/>
</dbReference>
<protein>
    <recommendedName>
        <fullName evidence="6">Annexin</fullName>
    </recommendedName>
</protein>
<dbReference type="PANTHER" id="PTHR10502">
    <property type="entry name" value="ANNEXIN"/>
    <property type="match status" value="1"/>
</dbReference>
<dbReference type="GO" id="GO:0001786">
    <property type="term" value="F:phosphatidylserine binding"/>
    <property type="evidence" value="ECO:0007669"/>
    <property type="project" value="TreeGrafter"/>
</dbReference>
<dbReference type="InterPro" id="IPR001464">
    <property type="entry name" value="Annexin"/>
</dbReference>
<dbReference type="GO" id="GO:0005737">
    <property type="term" value="C:cytoplasm"/>
    <property type="evidence" value="ECO:0007669"/>
    <property type="project" value="TreeGrafter"/>
</dbReference>
<comment type="similarity">
    <text evidence="1">Belongs to the annexin family.</text>
</comment>
<keyword evidence="3" id="KW-0041">Annexin</keyword>
<dbReference type="GO" id="GO:0005886">
    <property type="term" value="C:plasma membrane"/>
    <property type="evidence" value="ECO:0007669"/>
    <property type="project" value="TreeGrafter"/>
</dbReference>
<reference evidence="4" key="1">
    <citation type="submission" date="2021-11" db="EMBL/GenBank/DDBJ databases">
        <authorList>
            <person name="Islam A."/>
            <person name="Islam S."/>
            <person name="Flora M.S."/>
            <person name="Rahman M."/>
            <person name="Ziaur R.M."/>
            <person name="Epstein J.H."/>
            <person name="Hassan M."/>
            <person name="Klassen M."/>
            <person name="Woodard K."/>
            <person name="Webb A."/>
            <person name="Webby R.J."/>
            <person name="El Zowalaty M.E."/>
        </authorList>
    </citation>
    <scope>NUCLEOTIDE SEQUENCE</scope>
    <source>
        <strain evidence="4">Pbs3</strain>
    </source>
</reference>
<dbReference type="SUPFAM" id="SSF47874">
    <property type="entry name" value="Annexin"/>
    <property type="match status" value="2"/>
</dbReference>
<dbReference type="Pfam" id="PF00191">
    <property type="entry name" value="Annexin"/>
    <property type="match status" value="3"/>
</dbReference>
<dbReference type="GO" id="GO:0005509">
    <property type="term" value="F:calcium ion binding"/>
    <property type="evidence" value="ECO:0007669"/>
    <property type="project" value="InterPro"/>
</dbReference>
<dbReference type="Gene3D" id="1.10.220.10">
    <property type="entry name" value="Annexin"/>
    <property type="match status" value="3"/>
</dbReference>
<proteinExistence type="inferred from homology"/>
<name>A0AAU9L460_9STRA</name>
<dbReference type="PROSITE" id="PS51897">
    <property type="entry name" value="ANNEXIN_2"/>
    <property type="match status" value="3"/>
</dbReference>
<evidence type="ECO:0000256" key="3">
    <source>
        <dbReference type="ARBA" id="ARBA00023216"/>
    </source>
</evidence>
<dbReference type="PANTHER" id="PTHR10502:SF102">
    <property type="entry name" value="ANNEXIN B11"/>
    <property type="match status" value="1"/>
</dbReference>
<evidence type="ECO:0000313" key="5">
    <source>
        <dbReference type="Proteomes" id="UP001160483"/>
    </source>
</evidence>
<evidence type="ECO:0000313" key="4">
    <source>
        <dbReference type="EMBL" id="CAH0474896.1"/>
    </source>
</evidence>
<sequence>MVKGLSKELSGDLKTVILAAMRGEVADFNASVHASMKASTDTDALCKAGQGPEFSGDAKRAMLFLVRSVLEPVNLLAELFDTTLQGCGKNAYGLNALVVRYYRLLKRIRIVYTRLYHQELRTRIQGVVSGEYCQLLLSTLDAAEVEFGASASVTTSACAGMSSSSTVVSGMNDDTLCTNSDVLDTSATVSGTSADASGTSTTVSATIAAVGGAVVGSSSSVKETTTIATEVTSPEVIMRKNRYDTLSADIEAAVHEIHSKCTGVASMDETKLASIFLSKTAEQRFLIWWHYRIVYKQDLAVWIKSTSDYGVLLKMLASPLEQVEARILHKAMKGLITTEEWIYPIVMARSNAEIAILKKTYCDLYGNDLVSTLRKKLSGDLEKIVVAAVQDNVTEFDPMVHTDAKAATDAEALYKASQGKWGVDKELFIRLIVSSPSEHLCAINAAYSKKYKTSSLIKTIKSVFKRDAQMALLYHVRMIFEPFELLAELFKNTMEGIGTDEYGLSAAVVRYHSMLPEIKTAFKQLYREELRDDIRDDTSGKYRDLLLGIVDSY</sequence>
<evidence type="ECO:0000256" key="2">
    <source>
        <dbReference type="ARBA" id="ARBA00022737"/>
    </source>
</evidence>
<dbReference type="SMART" id="SM00335">
    <property type="entry name" value="ANX"/>
    <property type="match status" value="3"/>
</dbReference>
<dbReference type="AlphaFoldDB" id="A0AAU9L460"/>
<dbReference type="GO" id="GO:0005544">
    <property type="term" value="F:calcium-dependent phospholipid binding"/>
    <property type="evidence" value="ECO:0007669"/>
    <property type="project" value="InterPro"/>
</dbReference>
<dbReference type="Proteomes" id="UP001160483">
    <property type="component" value="Unassembled WGS sequence"/>
</dbReference>
<keyword evidence="2" id="KW-0677">Repeat</keyword>
<dbReference type="InterPro" id="IPR018502">
    <property type="entry name" value="Annexin_repeat"/>
</dbReference>
<comment type="caution">
    <text evidence="4">The sequence shown here is derived from an EMBL/GenBank/DDBJ whole genome shotgun (WGS) entry which is preliminary data.</text>
</comment>
<dbReference type="InterPro" id="IPR037104">
    <property type="entry name" value="Annexin_sf"/>
</dbReference>
<evidence type="ECO:0008006" key="6">
    <source>
        <dbReference type="Google" id="ProtNLM"/>
    </source>
</evidence>
<accession>A0AAU9L460</accession>
<organism evidence="4 5">
    <name type="scientific">Peronospora belbahrii</name>
    <dbReference type="NCBI Taxonomy" id="622444"/>
    <lineage>
        <taxon>Eukaryota</taxon>
        <taxon>Sar</taxon>
        <taxon>Stramenopiles</taxon>
        <taxon>Oomycota</taxon>
        <taxon>Peronosporomycetes</taxon>
        <taxon>Peronosporales</taxon>
        <taxon>Peronosporaceae</taxon>
        <taxon>Peronospora</taxon>
    </lineage>
</organism>
<gene>
    <name evidence="4" type="ORF">PBS003_LOCUS1734</name>
</gene>
<evidence type="ECO:0000256" key="1">
    <source>
        <dbReference type="ARBA" id="ARBA00007831"/>
    </source>
</evidence>